<keyword evidence="8" id="KW-1185">Reference proteome</keyword>
<evidence type="ECO:0000313" key="7">
    <source>
        <dbReference type="EMBL" id="MEZ0475751.1"/>
    </source>
</evidence>
<dbReference type="PANTHER" id="PTHR40980:SF4">
    <property type="entry name" value="TONB-DEPENDENT RECEPTOR-LIKE BETA-BARREL DOMAIN-CONTAINING PROTEIN"/>
    <property type="match status" value="1"/>
</dbReference>
<evidence type="ECO:0000313" key="8">
    <source>
        <dbReference type="Proteomes" id="UP001566331"/>
    </source>
</evidence>
<accession>A0ABV4HSL0</accession>
<dbReference type="InterPro" id="IPR010104">
    <property type="entry name" value="TonB_rcpt_bac"/>
</dbReference>
<proteinExistence type="predicted"/>
<dbReference type="InterPro" id="IPR037066">
    <property type="entry name" value="Plug_dom_sf"/>
</dbReference>
<gene>
    <name evidence="7" type="ORF">AB6713_14185</name>
</gene>
<feature type="signal peptide" evidence="5">
    <location>
        <begin position="1"/>
        <end position="37"/>
    </location>
</feature>
<dbReference type="Gene3D" id="2.40.170.20">
    <property type="entry name" value="TonB-dependent receptor, beta-barrel domain"/>
    <property type="match status" value="1"/>
</dbReference>
<evidence type="ECO:0000256" key="2">
    <source>
        <dbReference type="ARBA" id="ARBA00023136"/>
    </source>
</evidence>
<dbReference type="PANTHER" id="PTHR40980">
    <property type="entry name" value="PLUG DOMAIN-CONTAINING PROTEIN"/>
    <property type="match status" value="1"/>
</dbReference>
<organism evidence="7 8">
    <name type="scientific">Luteimonas salinilitoris</name>
    <dbReference type="NCBI Taxonomy" id="3237697"/>
    <lineage>
        <taxon>Bacteria</taxon>
        <taxon>Pseudomonadati</taxon>
        <taxon>Pseudomonadota</taxon>
        <taxon>Gammaproteobacteria</taxon>
        <taxon>Lysobacterales</taxon>
        <taxon>Lysobacteraceae</taxon>
        <taxon>Luteimonas</taxon>
    </lineage>
</organism>
<dbReference type="SUPFAM" id="SSF56935">
    <property type="entry name" value="Porins"/>
    <property type="match status" value="1"/>
</dbReference>
<dbReference type="EMBL" id="JBFWIC010000021">
    <property type="protein sequence ID" value="MEZ0475751.1"/>
    <property type="molecule type" value="Genomic_DNA"/>
</dbReference>
<dbReference type="Proteomes" id="UP001566331">
    <property type="component" value="Unassembled WGS sequence"/>
</dbReference>
<feature type="compositionally biased region" description="Low complexity" evidence="4">
    <location>
        <begin position="49"/>
        <end position="62"/>
    </location>
</feature>
<keyword evidence="3" id="KW-0998">Cell outer membrane</keyword>
<evidence type="ECO:0000256" key="3">
    <source>
        <dbReference type="ARBA" id="ARBA00023237"/>
    </source>
</evidence>
<dbReference type="Pfam" id="PF07715">
    <property type="entry name" value="Plug"/>
    <property type="match status" value="1"/>
</dbReference>
<keyword evidence="7" id="KW-0675">Receptor</keyword>
<reference evidence="7 8" key="1">
    <citation type="submission" date="2024-07" db="EMBL/GenBank/DDBJ databases">
        <title>Luteimonas salilacus sp. nov., isolated from the shore soil of Salt Lake in Tibet of China.</title>
        <authorList>
            <person name="Zhang X."/>
            <person name="Li A."/>
        </authorList>
    </citation>
    <scope>NUCLEOTIDE SEQUENCE [LARGE SCALE GENOMIC DNA]</scope>
    <source>
        <strain evidence="7 8">B3-2-R+30</strain>
    </source>
</reference>
<comment type="subcellular location">
    <subcellularLocation>
        <location evidence="1">Cell outer membrane</location>
    </subcellularLocation>
</comment>
<keyword evidence="2" id="KW-0472">Membrane</keyword>
<feature type="chain" id="PRO_5046593769" evidence="5">
    <location>
        <begin position="38"/>
        <end position="986"/>
    </location>
</feature>
<keyword evidence="5" id="KW-0732">Signal</keyword>
<dbReference type="Gene3D" id="2.170.130.10">
    <property type="entry name" value="TonB-dependent receptor, plug domain"/>
    <property type="match status" value="1"/>
</dbReference>
<dbReference type="InterPro" id="IPR012910">
    <property type="entry name" value="Plug_dom"/>
</dbReference>
<comment type="caution">
    <text evidence="7">The sequence shown here is derived from an EMBL/GenBank/DDBJ whole genome shotgun (WGS) entry which is preliminary data.</text>
</comment>
<evidence type="ECO:0000256" key="4">
    <source>
        <dbReference type="SAM" id="MobiDB-lite"/>
    </source>
</evidence>
<name>A0ABV4HSL0_9GAMM</name>
<dbReference type="InterPro" id="IPR036942">
    <property type="entry name" value="Beta-barrel_TonB_sf"/>
</dbReference>
<feature type="region of interest" description="Disordered" evidence="4">
    <location>
        <begin position="38"/>
        <end position="62"/>
    </location>
</feature>
<evidence type="ECO:0000256" key="1">
    <source>
        <dbReference type="ARBA" id="ARBA00004442"/>
    </source>
</evidence>
<feature type="domain" description="TonB-dependent receptor plug" evidence="6">
    <location>
        <begin position="86"/>
        <end position="190"/>
    </location>
</feature>
<sequence>MRRQQQVARVHPIRPSALRNALFCAICAAFAAQAAQAQGTPAQPPPAGQPTEPVQTPTPEGQDATELDAVVVTGIRASIQSSIQNKRDATVVSDALSAKDIGDLPALSIGEAIETITGASTHREKGGATEISIRGLGPFLGSASFNGREATNGSGDRSVNFNQFPSELINTVEIYKTQRADFIEGGIAGTINMETVKPLSFGERRIQFDGRATYPEYDSKLNDGEGIGWRGTASYLDQFEFANGGKLGVSLGVQSLESSNPEEVAATSSTWTACDATVELTGNCDGDITDDIPGSIVPGDPRVGNTPFYLVPNGRTYRQIVEHDKRDAVFAALQWQPNDTMEVNFDYQWSDRTFTEDRSELVLSEGRRGIRNAVFDENGALESFDGQSAIEANSNYKIRAEEYEGAGLNFQWRPSAAWLFSTDLAYSHTLRTENDWTTRLRADDEDIDGEDVAGIVDSRRVNYRYDYQGDVPSVIIDPAFDITRWENFGDVPRMRRDEQQREHTLRAFRFDGAYFPERGFLTAVKAGVRHAQSDYRDYDDRVEIELDRDDNLDLIREANIGCRIDFPQDDFLDEAGGNTIDRWATFDSRCLFRALTGVDDTGRNPDLRNPANNDVGEKTQAIYLMGEFASEWFSLPVTGNFGVRWVKTDVRALGLRSDLDVIRNADGSIRLEPTDEFETEVIKASNDVLLPSFNAALELTEDKILRLGVYRAMARPDLSAMGAGREIDIEDGEFDNIGDAIDAITATGNPRTRPLLSWNGDVSFEWYPNPDSLLAVALYYKQFTGGEIPVLVDETFVIDGETVVVPVEQLDTTDRKSDLFGFEFTGSHRFSYLPAPFDGLGIKASYNYADSNFENHDLRLGDQIDPETGETTPGLVEPANIFGLSKHVASGSLYWTLGPVDLQAIYKYRSEYYQRFVGGPSQNRYIQSGSTVDFRATWRANDQLSFSLEASNLTDEPRISYMPVPGNFHEYHGYGRRYYLGVRYRF</sequence>
<dbReference type="RefSeq" id="WP_370564293.1">
    <property type="nucleotide sequence ID" value="NZ_JBFWIB010000007.1"/>
</dbReference>
<protein>
    <submittedName>
        <fullName evidence="7">TonB-dependent receptor</fullName>
    </submittedName>
</protein>
<evidence type="ECO:0000259" key="6">
    <source>
        <dbReference type="Pfam" id="PF07715"/>
    </source>
</evidence>
<dbReference type="NCBIfam" id="TIGR01782">
    <property type="entry name" value="TonB-Xanth-Caul"/>
    <property type="match status" value="1"/>
</dbReference>
<evidence type="ECO:0000256" key="5">
    <source>
        <dbReference type="SAM" id="SignalP"/>
    </source>
</evidence>